<sequence>MLTPKKAKAHGGLVDYYARHITPVEARMMQRVCDLRRFQPVTTLMRAASRLGDGPLWYLTAVVLLTCGGAVERWAALAAGISIALCVALFTLVKNRIGRPRPFEIWADLPCQMLPPDRFSFPSGHTMTAFAVCGALAVLLPGSLGIFLPMAILIGFSRIFLGLHYPTDVLVGALLGSTIGLAVGRLILMYMVV</sequence>
<name>A0A1G9U5A9_9BACT</name>
<dbReference type="AlphaFoldDB" id="A0A1G9U5A9"/>
<keyword evidence="4" id="KW-0378">Hydrolase</keyword>
<dbReference type="GO" id="GO:0016787">
    <property type="term" value="F:hydrolase activity"/>
    <property type="evidence" value="ECO:0007669"/>
    <property type="project" value="UniProtKB-KW"/>
</dbReference>
<dbReference type="InterPro" id="IPR036938">
    <property type="entry name" value="PAP2/HPO_sf"/>
</dbReference>
<proteinExistence type="predicted"/>
<feature type="transmembrane region" description="Helical" evidence="7">
    <location>
        <begin position="77"/>
        <end position="93"/>
    </location>
</feature>
<dbReference type="Proteomes" id="UP000182146">
    <property type="component" value="Unassembled WGS sequence"/>
</dbReference>
<dbReference type="PANTHER" id="PTHR14969:SF62">
    <property type="entry name" value="DECAPRENYLPHOSPHORYL-5-PHOSPHORIBOSE PHOSPHATASE RV3807C-RELATED"/>
    <property type="match status" value="1"/>
</dbReference>
<feature type="transmembrane region" description="Helical" evidence="7">
    <location>
        <begin position="128"/>
        <end position="157"/>
    </location>
</feature>
<evidence type="ECO:0000256" key="7">
    <source>
        <dbReference type="SAM" id="Phobius"/>
    </source>
</evidence>
<gene>
    <name evidence="9" type="ORF">SAMN05660860_02724</name>
</gene>
<dbReference type="SUPFAM" id="SSF48317">
    <property type="entry name" value="Acid phosphatase/Vanadium-dependent haloperoxidase"/>
    <property type="match status" value="1"/>
</dbReference>
<dbReference type="PANTHER" id="PTHR14969">
    <property type="entry name" value="SPHINGOSINE-1-PHOSPHATE PHOSPHOHYDROLASE"/>
    <property type="match status" value="1"/>
</dbReference>
<dbReference type="InterPro" id="IPR000326">
    <property type="entry name" value="PAP2/HPO"/>
</dbReference>
<reference evidence="9 10" key="1">
    <citation type="submission" date="2016-10" db="EMBL/GenBank/DDBJ databases">
        <authorList>
            <person name="de Groot N.N."/>
        </authorList>
    </citation>
    <scope>NUCLEOTIDE SEQUENCE [LARGE SCALE GENOMIC DNA]</scope>
    <source>
        <strain evidence="9 10">DSM 17813</strain>
    </source>
</reference>
<evidence type="ECO:0000259" key="8">
    <source>
        <dbReference type="SMART" id="SM00014"/>
    </source>
</evidence>
<dbReference type="GO" id="GO:0005886">
    <property type="term" value="C:plasma membrane"/>
    <property type="evidence" value="ECO:0007669"/>
    <property type="project" value="UniProtKB-SubCell"/>
</dbReference>
<evidence type="ECO:0000256" key="2">
    <source>
        <dbReference type="ARBA" id="ARBA00022475"/>
    </source>
</evidence>
<protein>
    <submittedName>
        <fullName evidence="9">Undecaprenyl-diphosphatase</fullName>
    </submittedName>
</protein>
<comment type="subcellular location">
    <subcellularLocation>
        <location evidence="1">Cell membrane</location>
        <topology evidence="1">Multi-pass membrane protein</topology>
    </subcellularLocation>
</comment>
<evidence type="ECO:0000256" key="1">
    <source>
        <dbReference type="ARBA" id="ARBA00004651"/>
    </source>
</evidence>
<dbReference type="OrthoDB" id="9801622at2"/>
<evidence type="ECO:0000313" key="9">
    <source>
        <dbReference type="EMBL" id="SDM54993.1"/>
    </source>
</evidence>
<accession>A0A1G9U5A9</accession>
<evidence type="ECO:0000256" key="4">
    <source>
        <dbReference type="ARBA" id="ARBA00022801"/>
    </source>
</evidence>
<evidence type="ECO:0000256" key="6">
    <source>
        <dbReference type="ARBA" id="ARBA00023136"/>
    </source>
</evidence>
<dbReference type="EMBL" id="FNGU01000007">
    <property type="protein sequence ID" value="SDM54993.1"/>
    <property type="molecule type" value="Genomic_DNA"/>
</dbReference>
<keyword evidence="6 7" id="KW-0472">Membrane</keyword>
<dbReference type="Pfam" id="PF01569">
    <property type="entry name" value="PAP2"/>
    <property type="match status" value="1"/>
</dbReference>
<keyword evidence="2" id="KW-1003">Cell membrane</keyword>
<dbReference type="Gene3D" id="1.20.144.10">
    <property type="entry name" value="Phosphatidic acid phosphatase type 2/haloperoxidase"/>
    <property type="match status" value="1"/>
</dbReference>
<keyword evidence="5 7" id="KW-1133">Transmembrane helix</keyword>
<evidence type="ECO:0000256" key="5">
    <source>
        <dbReference type="ARBA" id="ARBA00022989"/>
    </source>
</evidence>
<evidence type="ECO:0000256" key="3">
    <source>
        <dbReference type="ARBA" id="ARBA00022692"/>
    </source>
</evidence>
<dbReference type="RefSeq" id="WP_052446414.1">
    <property type="nucleotide sequence ID" value="NZ_FNGU01000007.1"/>
</dbReference>
<feature type="transmembrane region" description="Helical" evidence="7">
    <location>
        <begin position="55"/>
        <end position="71"/>
    </location>
</feature>
<organism evidence="9 10">
    <name type="scientific">Geoalkalibacter ferrihydriticus</name>
    <dbReference type="NCBI Taxonomy" id="392333"/>
    <lineage>
        <taxon>Bacteria</taxon>
        <taxon>Pseudomonadati</taxon>
        <taxon>Thermodesulfobacteriota</taxon>
        <taxon>Desulfuromonadia</taxon>
        <taxon>Desulfuromonadales</taxon>
        <taxon>Geoalkalibacteraceae</taxon>
        <taxon>Geoalkalibacter</taxon>
    </lineage>
</organism>
<dbReference type="SMART" id="SM00014">
    <property type="entry name" value="acidPPc"/>
    <property type="match status" value="1"/>
</dbReference>
<feature type="domain" description="Phosphatidic acid phosphatase type 2/haloperoxidase" evidence="8">
    <location>
        <begin position="79"/>
        <end position="184"/>
    </location>
</feature>
<dbReference type="CDD" id="cd01610">
    <property type="entry name" value="PAP2_like"/>
    <property type="match status" value="1"/>
</dbReference>
<feature type="transmembrane region" description="Helical" evidence="7">
    <location>
        <begin position="169"/>
        <end position="192"/>
    </location>
</feature>
<evidence type="ECO:0000313" key="10">
    <source>
        <dbReference type="Proteomes" id="UP000182146"/>
    </source>
</evidence>
<dbReference type="STRING" id="392333.SAMN05660860_02724"/>
<keyword evidence="3 7" id="KW-0812">Transmembrane</keyword>